<dbReference type="KEGG" id="mars:A8C75_00890"/>
<sequence>MRVLSVNKFVSALCALGLGAVLATSVQAATDNDKIIERIKPVGSVCVVGDDSCGGAAAASTGSAGRSGEDVYTTSCAACHGTGVLDAPKFGTSDWTDRSAKGIETLLTHAIDGINAMPPRGTCASCSDDELKSAIEHMIDSAK</sequence>
<keyword evidence="1" id="KW-0813">Transport</keyword>
<feature type="domain" description="Cytochrome c" evidence="8">
    <location>
        <begin position="63"/>
        <end position="142"/>
    </location>
</feature>
<dbReference type="SUPFAM" id="SSF46626">
    <property type="entry name" value="Cytochrome c"/>
    <property type="match status" value="1"/>
</dbReference>
<dbReference type="GO" id="GO:0009055">
    <property type="term" value="F:electron transfer activity"/>
    <property type="evidence" value="ECO:0007669"/>
    <property type="project" value="InterPro"/>
</dbReference>
<dbReference type="OrthoDB" id="9814708at2"/>
<proteinExistence type="predicted"/>
<accession>A0A1A9EU31</accession>
<dbReference type="GO" id="GO:0020037">
    <property type="term" value="F:heme binding"/>
    <property type="evidence" value="ECO:0007669"/>
    <property type="project" value="InterPro"/>
</dbReference>
<keyword evidence="4" id="KW-0249">Electron transport</keyword>
<dbReference type="STRING" id="1821621.A8C75_00890"/>
<protein>
    <submittedName>
        <fullName evidence="9">Cytochrome C</fullName>
    </submittedName>
</protein>
<evidence type="ECO:0000256" key="5">
    <source>
        <dbReference type="ARBA" id="ARBA00023004"/>
    </source>
</evidence>
<feature type="signal peptide" evidence="7">
    <location>
        <begin position="1"/>
        <end position="28"/>
    </location>
</feature>
<keyword evidence="3 6" id="KW-0479">Metal-binding</keyword>
<dbReference type="Proteomes" id="UP000078070">
    <property type="component" value="Chromosome"/>
</dbReference>
<dbReference type="InterPro" id="IPR009056">
    <property type="entry name" value="Cyt_c-like_dom"/>
</dbReference>
<gene>
    <name evidence="9" type="ORF">A8C75_00890</name>
</gene>
<dbReference type="InterPro" id="IPR036909">
    <property type="entry name" value="Cyt_c-like_dom_sf"/>
</dbReference>
<evidence type="ECO:0000256" key="3">
    <source>
        <dbReference type="ARBA" id="ARBA00022723"/>
    </source>
</evidence>
<dbReference type="PANTHER" id="PTHR40942">
    <property type="match status" value="1"/>
</dbReference>
<reference evidence="9 10" key="2">
    <citation type="journal article" date="2018" name="Int. J. Syst. Evol. Microbiol.">
        <title>Marinobacterium aestuarii sp. nov., a benzene-degrading marine bacterium isolated from estuary sediment.</title>
        <authorList>
            <person name="Bae S.S."/>
            <person name="Jung J."/>
            <person name="Chung D."/>
            <person name="Baek K."/>
        </authorList>
    </citation>
    <scope>NUCLEOTIDE SEQUENCE [LARGE SCALE GENOMIC DNA]</scope>
    <source>
        <strain evidence="9 10">ST58-10</strain>
    </source>
</reference>
<evidence type="ECO:0000256" key="6">
    <source>
        <dbReference type="PROSITE-ProRule" id="PRU00433"/>
    </source>
</evidence>
<evidence type="ECO:0000259" key="8">
    <source>
        <dbReference type="PROSITE" id="PS51007"/>
    </source>
</evidence>
<keyword evidence="2 6" id="KW-0349">Heme</keyword>
<keyword evidence="7" id="KW-0732">Signal</keyword>
<dbReference type="PRINTS" id="PR00607">
    <property type="entry name" value="CYTCHROMECIE"/>
</dbReference>
<organism evidence="9 10">
    <name type="scientific">Marinobacterium aestuarii</name>
    <dbReference type="NCBI Taxonomy" id="1821621"/>
    <lineage>
        <taxon>Bacteria</taxon>
        <taxon>Pseudomonadati</taxon>
        <taxon>Pseudomonadota</taxon>
        <taxon>Gammaproteobacteria</taxon>
        <taxon>Oceanospirillales</taxon>
        <taxon>Oceanospirillaceae</taxon>
        <taxon>Marinobacterium</taxon>
    </lineage>
</organism>
<keyword evidence="10" id="KW-1185">Reference proteome</keyword>
<evidence type="ECO:0000313" key="9">
    <source>
        <dbReference type="EMBL" id="ANG61151.1"/>
    </source>
</evidence>
<dbReference type="EMBL" id="CP015839">
    <property type="protein sequence ID" value="ANG61151.1"/>
    <property type="molecule type" value="Genomic_DNA"/>
</dbReference>
<dbReference type="InterPro" id="IPR002323">
    <property type="entry name" value="Cyt_CIE"/>
</dbReference>
<dbReference type="AlphaFoldDB" id="A0A1A9EU31"/>
<dbReference type="PROSITE" id="PS51007">
    <property type="entry name" value="CYTC"/>
    <property type="match status" value="1"/>
</dbReference>
<dbReference type="Gene3D" id="1.10.760.10">
    <property type="entry name" value="Cytochrome c-like domain"/>
    <property type="match status" value="1"/>
</dbReference>
<feature type="chain" id="PRO_5008386449" evidence="7">
    <location>
        <begin position="29"/>
        <end position="143"/>
    </location>
</feature>
<evidence type="ECO:0000313" key="10">
    <source>
        <dbReference type="Proteomes" id="UP000078070"/>
    </source>
</evidence>
<name>A0A1A9EU31_9GAMM</name>
<evidence type="ECO:0000256" key="4">
    <source>
        <dbReference type="ARBA" id="ARBA00022982"/>
    </source>
</evidence>
<keyword evidence="5 6" id="KW-0408">Iron</keyword>
<dbReference type="GO" id="GO:0005506">
    <property type="term" value="F:iron ion binding"/>
    <property type="evidence" value="ECO:0007669"/>
    <property type="project" value="InterPro"/>
</dbReference>
<evidence type="ECO:0000256" key="1">
    <source>
        <dbReference type="ARBA" id="ARBA00022448"/>
    </source>
</evidence>
<reference evidence="10" key="1">
    <citation type="submission" date="2016-05" db="EMBL/GenBank/DDBJ databases">
        <authorList>
            <person name="Baek K."/>
            <person name="Yang S.-J."/>
        </authorList>
    </citation>
    <scope>NUCLEOTIDE SEQUENCE [LARGE SCALE GENOMIC DNA]</scope>
    <source>
        <strain evidence="10">ST58-10</strain>
    </source>
</reference>
<dbReference type="Pfam" id="PF13442">
    <property type="entry name" value="Cytochrome_CBB3"/>
    <property type="match status" value="1"/>
</dbReference>
<evidence type="ECO:0000256" key="2">
    <source>
        <dbReference type="ARBA" id="ARBA00022617"/>
    </source>
</evidence>
<dbReference type="PANTHER" id="PTHR40942:SF4">
    <property type="entry name" value="CYTOCHROME C5"/>
    <property type="match status" value="1"/>
</dbReference>
<evidence type="ECO:0000256" key="7">
    <source>
        <dbReference type="SAM" id="SignalP"/>
    </source>
</evidence>